<organism evidence="2 3">
    <name type="scientific">Sphingomonas hengshuiensis</name>
    <dbReference type="NCBI Taxonomy" id="1609977"/>
    <lineage>
        <taxon>Bacteria</taxon>
        <taxon>Pseudomonadati</taxon>
        <taxon>Pseudomonadota</taxon>
        <taxon>Alphaproteobacteria</taxon>
        <taxon>Sphingomonadales</taxon>
        <taxon>Sphingomonadaceae</taxon>
        <taxon>Sphingomonas</taxon>
    </lineage>
</organism>
<sequence length="101" mass="11303">MMERYNARDAAGYAAFFADDGCEAQYRGDVVRDGRAGVESGMAAVFAEFPQNHAEVLQSFELGERVVLHERVRRSADAEPFDVMTVYSFSGDKVGRVEFIR</sequence>
<gene>
    <name evidence="2" type="ORF">DI632_01660</name>
</gene>
<evidence type="ECO:0000259" key="1">
    <source>
        <dbReference type="Pfam" id="PF12680"/>
    </source>
</evidence>
<accession>A0A2W4ZER8</accession>
<feature type="domain" description="SnoaL-like" evidence="1">
    <location>
        <begin position="1"/>
        <end position="94"/>
    </location>
</feature>
<name>A0A2W4ZER8_9SPHN</name>
<dbReference type="EMBL" id="QFNF01000002">
    <property type="protein sequence ID" value="PZO80804.1"/>
    <property type="molecule type" value="Genomic_DNA"/>
</dbReference>
<dbReference type="AlphaFoldDB" id="A0A2W4ZER8"/>
<dbReference type="Pfam" id="PF12680">
    <property type="entry name" value="SnoaL_2"/>
    <property type="match status" value="1"/>
</dbReference>
<proteinExistence type="predicted"/>
<protein>
    <recommendedName>
        <fullName evidence="1">SnoaL-like domain-containing protein</fullName>
    </recommendedName>
</protein>
<dbReference type="Gene3D" id="3.10.450.50">
    <property type="match status" value="1"/>
</dbReference>
<comment type="caution">
    <text evidence="2">The sequence shown here is derived from an EMBL/GenBank/DDBJ whole genome shotgun (WGS) entry which is preliminary data.</text>
</comment>
<dbReference type="InterPro" id="IPR032710">
    <property type="entry name" value="NTF2-like_dom_sf"/>
</dbReference>
<dbReference type="Proteomes" id="UP000248614">
    <property type="component" value="Unassembled WGS sequence"/>
</dbReference>
<reference evidence="2 3" key="1">
    <citation type="submission" date="2017-08" db="EMBL/GenBank/DDBJ databases">
        <title>Infants hospitalized years apart are colonized by the same room-sourced microbial strains.</title>
        <authorList>
            <person name="Brooks B."/>
            <person name="Olm M.R."/>
            <person name="Firek B.A."/>
            <person name="Baker R."/>
            <person name="Thomas B.C."/>
            <person name="Morowitz M.J."/>
            <person name="Banfield J.F."/>
        </authorList>
    </citation>
    <scope>NUCLEOTIDE SEQUENCE [LARGE SCALE GENOMIC DNA]</scope>
    <source>
        <strain evidence="2">S2_018_000_R3_110</strain>
    </source>
</reference>
<dbReference type="InterPro" id="IPR037401">
    <property type="entry name" value="SnoaL-like"/>
</dbReference>
<evidence type="ECO:0000313" key="2">
    <source>
        <dbReference type="EMBL" id="PZO80804.1"/>
    </source>
</evidence>
<evidence type="ECO:0000313" key="3">
    <source>
        <dbReference type="Proteomes" id="UP000248614"/>
    </source>
</evidence>
<dbReference type="SUPFAM" id="SSF54427">
    <property type="entry name" value="NTF2-like"/>
    <property type="match status" value="1"/>
</dbReference>